<name>A0A917VCI6_9ACTN</name>
<dbReference type="RefSeq" id="WP_189160864.1">
    <property type="nucleotide sequence ID" value="NZ_BMNT01000001.1"/>
</dbReference>
<reference evidence="2" key="2">
    <citation type="submission" date="2020-09" db="EMBL/GenBank/DDBJ databases">
        <authorList>
            <person name="Sun Q."/>
            <person name="Ohkuma M."/>
        </authorList>
    </citation>
    <scope>NUCLEOTIDE SEQUENCE</scope>
    <source>
        <strain evidence="2">JCM 13064</strain>
    </source>
</reference>
<comment type="caution">
    <text evidence="2">The sequence shown here is derived from an EMBL/GenBank/DDBJ whole genome shotgun (WGS) entry which is preliminary data.</text>
</comment>
<feature type="region of interest" description="Disordered" evidence="1">
    <location>
        <begin position="1"/>
        <end position="44"/>
    </location>
</feature>
<organism evidence="2 3">
    <name type="scientific">Sphaerisporangium melleum</name>
    <dbReference type="NCBI Taxonomy" id="321316"/>
    <lineage>
        <taxon>Bacteria</taxon>
        <taxon>Bacillati</taxon>
        <taxon>Actinomycetota</taxon>
        <taxon>Actinomycetes</taxon>
        <taxon>Streptosporangiales</taxon>
        <taxon>Streptosporangiaceae</taxon>
        <taxon>Sphaerisporangium</taxon>
    </lineage>
</organism>
<dbReference type="EMBL" id="BMNT01000001">
    <property type="protein sequence ID" value="GGK61321.1"/>
    <property type="molecule type" value="Genomic_DNA"/>
</dbReference>
<proteinExistence type="predicted"/>
<evidence type="ECO:0000313" key="3">
    <source>
        <dbReference type="Proteomes" id="UP000645217"/>
    </source>
</evidence>
<dbReference type="Proteomes" id="UP000645217">
    <property type="component" value="Unassembled WGS sequence"/>
</dbReference>
<sequence length="313" mass="34072">MGRHSTWNETDHPRAFDGKFAHAVTGGAPRDGGDKPRRGMPDAITTSDIPVRGGKELALDYHRDGTVTISSGKATVRLSESNFSQLGRLLDRFDAEDTEPGREETLTDIQVRGGSAHSTLNALVRKDEDGTVSLHLAPSDDPSYEDMQNAPALRLNSKDIAAFHNANTRAEAATRVDTGNGDVDLFIGDDDKFTLRHLDDDGRPKEVKFTPKDFAKLSHAIDAVIDGWDEEDDSLADDEVVTKRTVRTSAGTINVEIHGPYDGRNPGDRLEITAQDGSWGIVLDGSTERDFAEAISKVEVAGENLEIYNASMK</sequence>
<dbReference type="AlphaFoldDB" id="A0A917VCI6"/>
<evidence type="ECO:0000256" key="1">
    <source>
        <dbReference type="SAM" id="MobiDB-lite"/>
    </source>
</evidence>
<feature type="compositionally biased region" description="Basic and acidic residues" evidence="1">
    <location>
        <begin position="31"/>
        <end position="40"/>
    </location>
</feature>
<gene>
    <name evidence="2" type="ORF">GCM10007964_00550</name>
</gene>
<reference evidence="2" key="1">
    <citation type="journal article" date="2014" name="Int. J. Syst. Evol. Microbiol.">
        <title>Complete genome sequence of Corynebacterium casei LMG S-19264T (=DSM 44701T), isolated from a smear-ripened cheese.</title>
        <authorList>
            <consortium name="US DOE Joint Genome Institute (JGI-PGF)"/>
            <person name="Walter F."/>
            <person name="Albersmeier A."/>
            <person name="Kalinowski J."/>
            <person name="Ruckert C."/>
        </authorList>
    </citation>
    <scope>NUCLEOTIDE SEQUENCE</scope>
    <source>
        <strain evidence="2">JCM 13064</strain>
    </source>
</reference>
<evidence type="ECO:0000313" key="2">
    <source>
        <dbReference type="EMBL" id="GGK61321.1"/>
    </source>
</evidence>
<accession>A0A917VCI6</accession>
<protein>
    <submittedName>
        <fullName evidence="2">Uncharacterized protein</fullName>
    </submittedName>
</protein>
<feature type="compositionally biased region" description="Basic and acidic residues" evidence="1">
    <location>
        <begin position="9"/>
        <end position="20"/>
    </location>
</feature>
<keyword evidence="3" id="KW-1185">Reference proteome</keyword>